<accession>A0A4Q7WZQ9</accession>
<dbReference type="GO" id="GO:0005506">
    <property type="term" value="F:iron ion binding"/>
    <property type="evidence" value="ECO:0007669"/>
    <property type="project" value="UniProtKB-ARBA"/>
</dbReference>
<dbReference type="RefSeq" id="WP_130444919.1">
    <property type="nucleotide sequence ID" value="NZ_SHKR01000012.1"/>
</dbReference>
<name>A0A4Q7WZQ9_9ACTN</name>
<organism evidence="1 2">
    <name type="scientific">Kribbella rubisoli</name>
    <dbReference type="NCBI Taxonomy" id="3075929"/>
    <lineage>
        <taxon>Bacteria</taxon>
        <taxon>Bacillati</taxon>
        <taxon>Actinomycetota</taxon>
        <taxon>Actinomycetes</taxon>
        <taxon>Propionibacteriales</taxon>
        <taxon>Kribbellaceae</taxon>
        <taxon>Kribbella</taxon>
    </lineage>
</organism>
<proteinExistence type="predicted"/>
<reference evidence="1 2" key="1">
    <citation type="journal article" date="2015" name="Stand. Genomic Sci.">
        <title>Genomic Encyclopedia of Bacterial and Archaeal Type Strains, Phase III: the genomes of soil and plant-associated and newly described type strains.</title>
        <authorList>
            <person name="Whitman W.B."/>
            <person name="Woyke T."/>
            <person name="Klenk H.P."/>
            <person name="Zhou Y."/>
            <person name="Lilburn T.G."/>
            <person name="Beck B.J."/>
            <person name="De Vos P."/>
            <person name="Vandamme P."/>
            <person name="Eisen J.A."/>
            <person name="Garrity G."/>
            <person name="Hugenholtz P."/>
            <person name="Kyrpides N.C."/>
        </authorList>
    </citation>
    <scope>NUCLEOTIDE SEQUENCE [LARGE SCALE GENOMIC DNA]</scope>
    <source>
        <strain evidence="1 2">VKM Ac-2540</strain>
    </source>
</reference>
<comment type="caution">
    <text evidence="1">The sequence shown here is derived from an EMBL/GenBank/DDBJ whole genome shotgun (WGS) entry which is preliminary data.</text>
</comment>
<dbReference type="InterPro" id="IPR008775">
    <property type="entry name" value="Phytyl_CoA_dOase-like"/>
</dbReference>
<dbReference type="OrthoDB" id="9814777at2"/>
<keyword evidence="2" id="KW-1185">Reference proteome</keyword>
<dbReference type="AlphaFoldDB" id="A0A4Q7WZQ9"/>
<sequence length="253" mass="28073">MTTTEPTTPLTLDEETISAYRRDGVVRIKNIISREEAARFRDAAVAATAHADDLFKESKIFNQYVNVWRDNDVLRELTLDPRLAAAATALAGVPLRIWHDQLLIKPPHNGAATEFHQDAPYWPHAGSRASLSAWIALVDVPVERGCMTFIPGSQDHQNLRSQDLSDRDDLFRASPDLRWEERLTIPLQAGDCTFHNAYLAHSATPNLTDDARIAHVNIYFDAEATYTGAGHVVTDGVGLTVGIPLDHELFPTV</sequence>
<dbReference type="Gene3D" id="2.60.120.620">
    <property type="entry name" value="q2cbj1_9rhob like domain"/>
    <property type="match status" value="1"/>
</dbReference>
<evidence type="ECO:0000313" key="1">
    <source>
        <dbReference type="EMBL" id="RZU15970.1"/>
    </source>
</evidence>
<dbReference type="PANTHER" id="PTHR20883:SF46">
    <property type="entry name" value="PHYTANOYL-COA HYDROXYLASE"/>
    <property type="match status" value="1"/>
</dbReference>
<dbReference type="GO" id="GO:0016706">
    <property type="term" value="F:2-oxoglutarate-dependent dioxygenase activity"/>
    <property type="evidence" value="ECO:0007669"/>
    <property type="project" value="UniProtKB-ARBA"/>
</dbReference>
<evidence type="ECO:0000313" key="2">
    <source>
        <dbReference type="Proteomes" id="UP000292027"/>
    </source>
</evidence>
<dbReference type="PANTHER" id="PTHR20883">
    <property type="entry name" value="PHYTANOYL-COA DIOXYGENASE DOMAIN CONTAINING 1"/>
    <property type="match status" value="1"/>
</dbReference>
<dbReference type="EMBL" id="SHKR01000012">
    <property type="protein sequence ID" value="RZU15970.1"/>
    <property type="molecule type" value="Genomic_DNA"/>
</dbReference>
<keyword evidence="1" id="KW-0223">Dioxygenase</keyword>
<dbReference type="Pfam" id="PF05721">
    <property type="entry name" value="PhyH"/>
    <property type="match status" value="1"/>
</dbReference>
<keyword evidence="1" id="KW-0560">Oxidoreductase</keyword>
<protein>
    <submittedName>
        <fullName evidence="1">Ectoine hydroxylase-related dioxygenase (Phytanoyl-CoA dioxygenase family)</fullName>
    </submittedName>
</protein>
<gene>
    <name evidence="1" type="ORF">EV645_3512</name>
</gene>
<dbReference type="SUPFAM" id="SSF51197">
    <property type="entry name" value="Clavaminate synthase-like"/>
    <property type="match status" value="1"/>
</dbReference>
<dbReference type="Proteomes" id="UP000292027">
    <property type="component" value="Unassembled WGS sequence"/>
</dbReference>